<dbReference type="EMBL" id="DTCA01000055">
    <property type="protein sequence ID" value="HGM07109.1"/>
    <property type="molecule type" value="Genomic_DNA"/>
</dbReference>
<dbReference type="GO" id="GO:0003676">
    <property type="term" value="F:nucleic acid binding"/>
    <property type="evidence" value="ECO:0007669"/>
    <property type="project" value="InterPro"/>
</dbReference>
<dbReference type="PROSITE" id="PS51194">
    <property type="entry name" value="HELICASE_CTER"/>
    <property type="match status" value="1"/>
</dbReference>
<accession>A0A7C4H1Y7</accession>
<dbReference type="PANTHER" id="PTHR47961">
    <property type="entry name" value="DNA POLYMERASE THETA, PUTATIVE (AFU_ORTHOLOGUE AFUA_1G05260)-RELATED"/>
    <property type="match status" value="1"/>
</dbReference>
<dbReference type="PROSITE" id="PS51192">
    <property type="entry name" value="HELICASE_ATP_BIND_1"/>
    <property type="match status" value="1"/>
</dbReference>
<dbReference type="InterPro" id="IPR050474">
    <property type="entry name" value="Hel308_SKI2-like"/>
</dbReference>
<dbReference type="Pfam" id="PF00271">
    <property type="entry name" value="Helicase_C"/>
    <property type="match status" value="1"/>
</dbReference>
<organism evidence="7">
    <name type="scientific">Ignisphaera aggregans</name>
    <dbReference type="NCBI Taxonomy" id="334771"/>
    <lineage>
        <taxon>Archaea</taxon>
        <taxon>Thermoproteota</taxon>
        <taxon>Thermoprotei</taxon>
        <taxon>Desulfurococcales</taxon>
        <taxon>Desulfurococcaceae</taxon>
        <taxon>Ignisphaera</taxon>
    </lineage>
</organism>
<name>A0A7C4H1Y7_9CREN</name>
<dbReference type="GO" id="GO:0140097">
    <property type="term" value="F:catalytic activity, acting on DNA"/>
    <property type="evidence" value="ECO:0007669"/>
    <property type="project" value="UniProtKB-ARBA"/>
</dbReference>
<dbReference type="Pfam" id="PF00270">
    <property type="entry name" value="DEAD"/>
    <property type="match status" value="1"/>
</dbReference>
<gene>
    <name evidence="7" type="ORF">ENU31_01680</name>
</gene>
<evidence type="ECO:0000256" key="1">
    <source>
        <dbReference type="ARBA" id="ARBA00022741"/>
    </source>
</evidence>
<keyword evidence="4" id="KW-0067">ATP-binding</keyword>
<evidence type="ECO:0000256" key="4">
    <source>
        <dbReference type="ARBA" id="ARBA00022840"/>
    </source>
</evidence>
<evidence type="ECO:0000259" key="6">
    <source>
        <dbReference type="PROSITE" id="PS51194"/>
    </source>
</evidence>
<dbReference type="AlphaFoldDB" id="A0A7C4H1Y7"/>
<proteinExistence type="predicted"/>
<sequence length="692" mass="79095">MGIVMSLVEKVEKILKALKGEASKLNDFQVNAINMIEKTDDNVLVIGPTGIGKTMIGVSALIKYGKGFYLAPLRSLMHEKYIEFRKMFPDKKIVLTNKDYSVTRKQLKDGDIRILSPYKFMLYLDYVDPSDGVVVIDEIHKVHEDPDMEAIITMMKVMGFRIVGLSATIHKEDELKLARWINASVIRHEGSRLIPLRFIEIKLDLEPRGVSVVDGGGFLDNNAKYSSKEECIADLVKKIIETDPTGGIMLWCPTRSEADRYALLIGKQIQEKHTDISKDILTATNHDRVLKSVIEKGICIHHGGISTKNREIVEDLFKKKKCKVIVSCYTLSHGVNMPVRYLVFTTLFNHEGNLLDPSTFHQISGRAGRPGFDDFGVVITVTVGDLESFILSKILSESSTRIHSKLHNEWTLAKLLTQRLAIDRSIDKVKSFLKETYYVYEHGLQGYEEIKKLAEECLTNIVNTYFDLYDNGLVKAKSRKEYIASIMGLHPKEWSLYPYMISGDYITSVEKAVDISSSIRKIDDQEVKNLVIKYGLLSYHFEGWKVKEVADTTQSILDAIALYIRRIYGWKSQEFLNAKKIVDLFTYGGNIRVEALSKVLRHDEMKRVVRNLPEIIFVENPSLDDMRKYIKEMVNLIFGIRKVIRLERVEKAVEATIRMMYNEVRSDILNEALKVAKEEVRSISREFGAKIR</sequence>
<dbReference type="GO" id="GO:0005524">
    <property type="term" value="F:ATP binding"/>
    <property type="evidence" value="ECO:0007669"/>
    <property type="project" value="UniProtKB-KW"/>
</dbReference>
<keyword evidence="2" id="KW-0378">Hydrolase</keyword>
<keyword evidence="1" id="KW-0547">Nucleotide-binding</keyword>
<dbReference type="InterPro" id="IPR001650">
    <property type="entry name" value="Helicase_C-like"/>
</dbReference>
<evidence type="ECO:0000256" key="2">
    <source>
        <dbReference type="ARBA" id="ARBA00022801"/>
    </source>
</evidence>
<dbReference type="SUPFAM" id="SSF52540">
    <property type="entry name" value="P-loop containing nucleoside triphosphate hydrolases"/>
    <property type="match status" value="1"/>
</dbReference>
<feature type="domain" description="Helicase ATP-binding" evidence="5">
    <location>
        <begin position="34"/>
        <end position="187"/>
    </location>
</feature>
<dbReference type="PANTHER" id="PTHR47961:SF10">
    <property type="entry name" value="ATP-DEPENDENT DNA HELICASE HEL308"/>
    <property type="match status" value="1"/>
</dbReference>
<dbReference type="SMART" id="SM00490">
    <property type="entry name" value="HELICc"/>
    <property type="match status" value="1"/>
</dbReference>
<evidence type="ECO:0000313" key="7">
    <source>
        <dbReference type="EMBL" id="HGM07109.1"/>
    </source>
</evidence>
<dbReference type="GO" id="GO:0016787">
    <property type="term" value="F:hydrolase activity"/>
    <property type="evidence" value="ECO:0007669"/>
    <property type="project" value="UniProtKB-KW"/>
</dbReference>
<evidence type="ECO:0000259" key="5">
    <source>
        <dbReference type="PROSITE" id="PS51192"/>
    </source>
</evidence>
<dbReference type="Gene3D" id="3.40.50.300">
    <property type="entry name" value="P-loop containing nucleotide triphosphate hydrolases"/>
    <property type="match status" value="2"/>
</dbReference>
<reference evidence="7" key="1">
    <citation type="journal article" date="2020" name="mSystems">
        <title>Genome- and Community-Level Interaction Insights into Carbon Utilization and Element Cycling Functions of Hydrothermarchaeota in Hydrothermal Sediment.</title>
        <authorList>
            <person name="Zhou Z."/>
            <person name="Liu Y."/>
            <person name="Xu W."/>
            <person name="Pan J."/>
            <person name="Luo Z.H."/>
            <person name="Li M."/>
        </authorList>
    </citation>
    <scope>NUCLEOTIDE SEQUENCE [LARGE SCALE GENOMIC DNA]</scope>
    <source>
        <strain evidence="7">SpSt-658</strain>
    </source>
</reference>
<dbReference type="InterPro" id="IPR027417">
    <property type="entry name" value="P-loop_NTPase"/>
</dbReference>
<dbReference type="GO" id="GO:0004386">
    <property type="term" value="F:helicase activity"/>
    <property type="evidence" value="ECO:0007669"/>
    <property type="project" value="UniProtKB-KW"/>
</dbReference>
<keyword evidence="3 7" id="KW-0347">Helicase</keyword>
<feature type="domain" description="Helicase C-terminal" evidence="6">
    <location>
        <begin position="234"/>
        <end position="413"/>
    </location>
</feature>
<protein>
    <submittedName>
        <fullName evidence="7">DEAD/DEAH box helicase</fullName>
    </submittedName>
</protein>
<evidence type="ECO:0000256" key="3">
    <source>
        <dbReference type="ARBA" id="ARBA00022806"/>
    </source>
</evidence>
<dbReference type="SMART" id="SM00487">
    <property type="entry name" value="DEXDc"/>
    <property type="match status" value="1"/>
</dbReference>
<comment type="caution">
    <text evidence="7">The sequence shown here is derived from an EMBL/GenBank/DDBJ whole genome shotgun (WGS) entry which is preliminary data.</text>
</comment>
<dbReference type="InterPro" id="IPR014001">
    <property type="entry name" value="Helicase_ATP-bd"/>
</dbReference>
<dbReference type="InterPro" id="IPR011545">
    <property type="entry name" value="DEAD/DEAH_box_helicase_dom"/>
</dbReference>